<comment type="caution">
    <text evidence="3">The sequence shown here is derived from an EMBL/GenBank/DDBJ whole genome shotgun (WGS) entry which is preliminary data.</text>
</comment>
<feature type="coiled-coil region" evidence="1">
    <location>
        <begin position="97"/>
        <end position="124"/>
    </location>
</feature>
<protein>
    <submittedName>
        <fullName evidence="3">Uncharacterized protein</fullName>
    </submittedName>
</protein>
<feature type="compositionally biased region" description="Polar residues" evidence="2">
    <location>
        <begin position="1"/>
        <end position="15"/>
    </location>
</feature>
<dbReference type="AlphaFoldDB" id="A0A9P7SN11"/>
<gene>
    <name evidence="3" type="ORF">E4U56_004382</name>
</gene>
<accession>A0A9P7SN11</accession>
<dbReference type="Gene3D" id="1.20.5.340">
    <property type="match status" value="1"/>
</dbReference>
<keyword evidence="1" id="KW-0175">Coiled coil</keyword>
<evidence type="ECO:0000256" key="1">
    <source>
        <dbReference type="SAM" id="Coils"/>
    </source>
</evidence>
<proteinExistence type="predicted"/>
<evidence type="ECO:0000313" key="4">
    <source>
        <dbReference type="Proteomes" id="UP000784919"/>
    </source>
</evidence>
<organism evidence="3 4">
    <name type="scientific">Claviceps arundinis</name>
    <dbReference type="NCBI Taxonomy" id="1623583"/>
    <lineage>
        <taxon>Eukaryota</taxon>
        <taxon>Fungi</taxon>
        <taxon>Dikarya</taxon>
        <taxon>Ascomycota</taxon>
        <taxon>Pezizomycotina</taxon>
        <taxon>Sordariomycetes</taxon>
        <taxon>Hypocreomycetidae</taxon>
        <taxon>Hypocreales</taxon>
        <taxon>Clavicipitaceae</taxon>
        <taxon>Claviceps</taxon>
    </lineage>
</organism>
<sequence length="241" mass="27072">MSSDPTSTQGQTGSSADDLPNFGPTVSFLQSFARHFQDQLDRINNLPAMHDGARWVQLSTQVDRHQNTFTTFQRTVRVTQDEVTAFGNVCTALRDEVTTLRDQNTTFRDELAALRRDVSGAQQNVSLFQGDMGSLREEFIAFRGQILPLSQQTRSLSATTANESVRLTDSIRDQAEVNMRQEAILIAAARRMAEILGELGEPRQAVVNDRRRELRKLYGAEFLNLRIVGENLRIVGERGDD</sequence>
<dbReference type="OrthoDB" id="10492021at2759"/>
<reference evidence="3" key="1">
    <citation type="journal article" date="2020" name="bioRxiv">
        <title>Whole genome comparisons of ergot fungi reveals the divergence and evolution of species within the genus Claviceps are the result of varying mechanisms driving genome evolution and host range expansion.</title>
        <authorList>
            <person name="Wyka S.A."/>
            <person name="Mondo S.J."/>
            <person name="Liu M."/>
            <person name="Dettman J."/>
            <person name="Nalam V."/>
            <person name="Broders K.D."/>
        </authorList>
    </citation>
    <scope>NUCLEOTIDE SEQUENCE</scope>
    <source>
        <strain evidence="3">CCC 1102</strain>
    </source>
</reference>
<dbReference type="EMBL" id="SRPS01000288">
    <property type="protein sequence ID" value="KAG5960321.1"/>
    <property type="molecule type" value="Genomic_DNA"/>
</dbReference>
<feature type="region of interest" description="Disordered" evidence="2">
    <location>
        <begin position="1"/>
        <end position="22"/>
    </location>
</feature>
<name>A0A9P7SN11_9HYPO</name>
<dbReference type="Proteomes" id="UP000784919">
    <property type="component" value="Unassembled WGS sequence"/>
</dbReference>
<evidence type="ECO:0000313" key="3">
    <source>
        <dbReference type="EMBL" id="KAG5960321.1"/>
    </source>
</evidence>
<evidence type="ECO:0000256" key="2">
    <source>
        <dbReference type="SAM" id="MobiDB-lite"/>
    </source>
</evidence>